<protein>
    <recommendedName>
        <fullName evidence="1">PPM-type phosphatase domain-containing protein</fullName>
    </recommendedName>
</protein>
<dbReference type="Gene3D" id="3.60.40.10">
    <property type="entry name" value="PPM-type phosphatase domain"/>
    <property type="match status" value="1"/>
</dbReference>
<evidence type="ECO:0000313" key="3">
    <source>
        <dbReference type="Proteomes" id="UP000276103"/>
    </source>
</evidence>
<dbReference type="SUPFAM" id="SSF81606">
    <property type="entry name" value="PP2C-like"/>
    <property type="match status" value="1"/>
</dbReference>
<feature type="domain" description="PPM-type phosphatase" evidence="1">
    <location>
        <begin position="25"/>
        <end position="235"/>
    </location>
</feature>
<dbReference type="EMBL" id="RSCM01000003">
    <property type="protein sequence ID" value="RUS98413.1"/>
    <property type="molecule type" value="Genomic_DNA"/>
</dbReference>
<dbReference type="Proteomes" id="UP000276103">
    <property type="component" value="Unassembled WGS sequence"/>
</dbReference>
<name>A0A3S1CB13_ANAVA</name>
<sequence>MGSNYYLDFEDLFIVGWKAIARSAVGTSHQEQKIPCQDCGNYRIFNDVIVGAVADGAGSAKYSQIGSELAVETVIKCFADINELPDKKGFTQPLSEMEAKEVFTKFVKEVITALNKKADNNDYSVHDLACTLLVFIATYEWVAAMQIGDGFMVVRSQDAEYQLLFEPDKGEFFNETTFVTSANALEEMQVKVISGKQEFICASTDGLEKVAIRLSDWKPFPPFFKPFEEYLRETDKPGGNDDQYVIDFLNSERLNSRTDDDKTLLLCLFE</sequence>
<evidence type="ECO:0000313" key="2">
    <source>
        <dbReference type="EMBL" id="RUS98413.1"/>
    </source>
</evidence>
<organism evidence="2 3">
    <name type="scientific">Trichormus variabilis SAG 1403-4b</name>
    <dbReference type="NCBI Taxonomy" id="447716"/>
    <lineage>
        <taxon>Bacteria</taxon>
        <taxon>Bacillati</taxon>
        <taxon>Cyanobacteriota</taxon>
        <taxon>Cyanophyceae</taxon>
        <taxon>Nostocales</taxon>
        <taxon>Nostocaceae</taxon>
        <taxon>Trichormus</taxon>
    </lineage>
</organism>
<dbReference type="AlphaFoldDB" id="A0A3S1CB13"/>
<comment type="caution">
    <text evidence="2">The sequence shown here is derived from an EMBL/GenBank/DDBJ whole genome shotgun (WGS) entry which is preliminary data.</text>
</comment>
<proteinExistence type="predicted"/>
<dbReference type="Pfam" id="PF13672">
    <property type="entry name" value="PP2C_2"/>
    <property type="match status" value="1"/>
</dbReference>
<dbReference type="InterPro" id="IPR001932">
    <property type="entry name" value="PPM-type_phosphatase-like_dom"/>
</dbReference>
<gene>
    <name evidence="2" type="ORF">DSM107003_15010</name>
</gene>
<dbReference type="InterPro" id="IPR036457">
    <property type="entry name" value="PPM-type-like_dom_sf"/>
</dbReference>
<reference evidence="2 3" key="1">
    <citation type="journal article" date="2019" name="Genome Biol. Evol.">
        <title>Day and night: Metabolic profiles and evolutionary relationships of six axenic non-marine cyanobacteria.</title>
        <authorList>
            <person name="Will S.E."/>
            <person name="Henke P."/>
            <person name="Boedeker C."/>
            <person name="Huang S."/>
            <person name="Brinkmann H."/>
            <person name="Rohde M."/>
            <person name="Jarek M."/>
            <person name="Friedl T."/>
            <person name="Seufert S."/>
            <person name="Schumacher M."/>
            <person name="Overmann J."/>
            <person name="Neumann-Schaal M."/>
            <person name="Petersen J."/>
        </authorList>
    </citation>
    <scope>NUCLEOTIDE SEQUENCE [LARGE SCALE GENOMIC DNA]</scope>
    <source>
        <strain evidence="2 3">SAG 1403-4b</strain>
    </source>
</reference>
<evidence type="ECO:0000259" key="1">
    <source>
        <dbReference type="Pfam" id="PF13672"/>
    </source>
</evidence>
<accession>A0A3S1CB13</accession>
<keyword evidence="3" id="KW-1185">Reference proteome</keyword>